<dbReference type="AlphaFoldDB" id="A0A3B0WJ04"/>
<evidence type="ECO:0000313" key="1">
    <source>
        <dbReference type="EMBL" id="VAW55311.1"/>
    </source>
</evidence>
<dbReference type="SUPFAM" id="SSF56935">
    <property type="entry name" value="Porins"/>
    <property type="match status" value="1"/>
</dbReference>
<name>A0A3B0WJ04_9ZZZZ</name>
<protein>
    <submittedName>
        <fullName evidence="1">Uncharacterized protein</fullName>
    </submittedName>
</protein>
<sequence>MKLKNKILPVVVLSMLSQSANAIPFTFEGRSLAMGGTSVATADLATAAWANPAMLTNQRPSDNFSLLIGFGAFVRDNDDLISDIDDFQDADDRREVAENSGNVVGEAAALLDMRSIIRGVDSKIIAPEATGVAAMGVAFDSFAMALSVRADAIAGGTISNLSCDVTVPGCDANELLNENFNILNIEGVLATEFGVSFAKDFNILNHRVSVGVKPKLVDLRSFSFTESILTASAGFENISDDENKEDLGTFTTVDLGLAVELTPSVRLGLNIRNLLTDDFKIGDQTLNFDTTTRIGIAYHNQFLTIAADYDLTENEPLLANNSFDGLKTQFIGLGAEFNAFDFMQLRVGASKNLADEISKGAEDTIYTAGVGIWLGFNLDIAATLTDNSIGGFVQTGFRF</sequence>
<organism evidence="1">
    <name type="scientific">hydrothermal vent metagenome</name>
    <dbReference type="NCBI Taxonomy" id="652676"/>
    <lineage>
        <taxon>unclassified sequences</taxon>
        <taxon>metagenomes</taxon>
        <taxon>ecological metagenomes</taxon>
    </lineage>
</organism>
<dbReference type="Pfam" id="PF13729">
    <property type="entry name" value="TraF_2"/>
    <property type="match status" value="1"/>
</dbReference>
<proteinExistence type="predicted"/>
<reference evidence="1" key="1">
    <citation type="submission" date="2018-06" db="EMBL/GenBank/DDBJ databases">
        <authorList>
            <person name="Zhirakovskaya E."/>
        </authorList>
    </citation>
    <scope>NUCLEOTIDE SEQUENCE</scope>
</reference>
<dbReference type="EMBL" id="UOFE01000048">
    <property type="protein sequence ID" value="VAW55311.1"/>
    <property type="molecule type" value="Genomic_DNA"/>
</dbReference>
<dbReference type="Gene3D" id="2.40.160.60">
    <property type="entry name" value="Outer membrane protein transport protein (OMPP1/FadL/TodX)"/>
    <property type="match status" value="1"/>
</dbReference>
<dbReference type="InterPro" id="IPR032811">
    <property type="entry name" value="Put_conjugal_transfer"/>
</dbReference>
<accession>A0A3B0WJ04</accession>
<gene>
    <name evidence="1" type="ORF">MNBD_GAMMA05-2406</name>
</gene>